<evidence type="ECO:0000313" key="3">
    <source>
        <dbReference type="Proteomes" id="UP000823641"/>
    </source>
</evidence>
<organism evidence="2 3">
    <name type="scientific">Candidatus Gallipaludibacter merdavium</name>
    <dbReference type="NCBI Taxonomy" id="2840839"/>
    <lineage>
        <taxon>Bacteria</taxon>
        <taxon>Pseudomonadati</taxon>
        <taxon>Bacteroidota</taxon>
        <taxon>Bacteroidia</taxon>
        <taxon>Bacteroidales</taxon>
        <taxon>Candidatus Gallipaludibacter</taxon>
    </lineage>
</organism>
<protein>
    <submittedName>
        <fullName evidence="2">WG repeat-containing protein</fullName>
    </submittedName>
</protein>
<evidence type="ECO:0000256" key="1">
    <source>
        <dbReference type="SAM" id="Phobius"/>
    </source>
</evidence>
<reference evidence="2" key="2">
    <citation type="journal article" date="2021" name="PeerJ">
        <title>Extensive microbial diversity within the chicken gut microbiome revealed by metagenomics and culture.</title>
        <authorList>
            <person name="Gilroy R."/>
            <person name="Ravi A."/>
            <person name="Getino M."/>
            <person name="Pursley I."/>
            <person name="Horton D.L."/>
            <person name="Alikhan N.F."/>
            <person name="Baker D."/>
            <person name="Gharbi K."/>
            <person name="Hall N."/>
            <person name="Watson M."/>
            <person name="Adriaenssens E.M."/>
            <person name="Foster-Nyarko E."/>
            <person name="Jarju S."/>
            <person name="Secka A."/>
            <person name="Antonio M."/>
            <person name="Oren A."/>
            <person name="Chaudhuri R.R."/>
            <person name="La Ragione R."/>
            <person name="Hildebrand F."/>
            <person name="Pallen M.J."/>
        </authorList>
    </citation>
    <scope>NUCLEOTIDE SEQUENCE</scope>
    <source>
        <strain evidence="2">G3-3990</strain>
    </source>
</reference>
<dbReference type="PANTHER" id="PTHR37841">
    <property type="entry name" value="GLR2918 PROTEIN"/>
    <property type="match status" value="1"/>
</dbReference>
<keyword evidence="1" id="KW-0472">Membrane</keyword>
<reference evidence="2" key="1">
    <citation type="submission" date="2020-10" db="EMBL/GenBank/DDBJ databases">
        <authorList>
            <person name="Gilroy R."/>
        </authorList>
    </citation>
    <scope>NUCLEOTIDE SEQUENCE</scope>
    <source>
        <strain evidence="2">G3-3990</strain>
    </source>
</reference>
<accession>A0A9D9N5E6</accession>
<feature type="transmembrane region" description="Helical" evidence="1">
    <location>
        <begin position="7"/>
        <end position="26"/>
    </location>
</feature>
<name>A0A9D9N5E6_9BACT</name>
<keyword evidence="1" id="KW-0812">Transmembrane</keyword>
<proteinExistence type="predicted"/>
<comment type="caution">
    <text evidence="2">The sequence shown here is derived from an EMBL/GenBank/DDBJ whole genome shotgun (WGS) entry which is preliminary data.</text>
</comment>
<dbReference type="AlphaFoldDB" id="A0A9D9N5E6"/>
<sequence length="309" mass="35241">MKKTFRIIAGTSAWSVFLFITLFITVPGCSKRSLQTEERASDSGLLRNDSLVIFKDADGNISIKNTATGKVTIEKIKVDWMQTATNDSLAVFCAEDKRGFYNVYTGRIAIPAQYRRAWIFSEGLAAVQRNGFIGFIDHSGKVVIDFNYPYHGNPLSEFVFKYDHCIVADTTGKCGVIDKLGNWVIEPIYDYVRTYENYAIVSKEGIRRQLSYDGTVLNAFVLDHVEELTYEVQERYENRDGDIHYLTKEMPTGLFKYQVGGKWGLMNEDCTRLTEPIYSHIYAINNKMFKAGLDYYSEIILNAQGEVMQ</sequence>
<evidence type="ECO:0000313" key="2">
    <source>
        <dbReference type="EMBL" id="MBO8460997.1"/>
    </source>
</evidence>
<dbReference type="PANTHER" id="PTHR37841:SF1">
    <property type="entry name" value="DUF3298 DOMAIN-CONTAINING PROTEIN"/>
    <property type="match status" value="1"/>
</dbReference>
<dbReference type="InterPro" id="IPR032774">
    <property type="entry name" value="WG_beta_rep"/>
</dbReference>
<dbReference type="Proteomes" id="UP000823641">
    <property type="component" value="Unassembled WGS sequence"/>
</dbReference>
<gene>
    <name evidence="2" type="ORF">IAA73_11820</name>
</gene>
<keyword evidence="1" id="KW-1133">Transmembrane helix</keyword>
<dbReference type="EMBL" id="JADIMG010000109">
    <property type="protein sequence ID" value="MBO8460997.1"/>
    <property type="molecule type" value="Genomic_DNA"/>
</dbReference>
<dbReference type="Pfam" id="PF14903">
    <property type="entry name" value="WG_beta_rep"/>
    <property type="match status" value="3"/>
</dbReference>